<evidence type="ECO:0000256" key="2">
    <source>
        <dbReference type="ARBA" id="ARBA00009409"/>
    </source>
</evidence>
<dbReference type="GO" id="GO:0140078">
    <property type="term" value="F:class I DNA-(apurinic or apyrimidinic site) endonuclease activity"/>
    <property type="evidence" value="ECO:0007669"/>
    <property type="project" value="UniProtKB-EC"/>
</dbReference>
<keyword evidence="11" id="KW-0456">Lyase</keyword>
<dbReference type="STRING" id="490629.SAMN05216266_107104"/>
<dbReference type="AlphaFoldDB" id="A0A1I0ZMG8"/>
<dbReference type="OrthoDB" id="9800855at2"/>
<evidence type="ECO:0000256" key="6">
    <source>
        <dbReference type="ARBA" id="ARBA00022771"/>
    </source>
</evidence>
<organism evidence="22 23">
    <name type="scientific">Amycolatopsis marina</name>
    <dbReference type="NCBI Taxonomy" id="490629"/>
    <lineage>
        <taxon>Bacteria</taxon>
        <taxon>Bacillati</taxon>
        <taxon>Actinomycetota</taxon>
        <taxon>Actinomycetes</taxon>
        <taxon>Pseudonocardiales</taxon>
        <taxon>Pseudonocardiaceae</taxon>
        <taxon>Amycolatopsis</taxon>
    </lineage>
</organism>
<dbReference type="PANTHER" id="PTHR42697">
    <property type="entry name" value="ENDONUCLEASE 8"/>
    <property type="match status" value="1"/>
</dbReference>
<dbReference type="SUPFAM" id="SSF57716">
    <property type="entry name" value="Glucocorticoid receptor-like (DNA-binding domain)"/>
    <property type="match status" value="1"/>
</dbReference>
<keyword evidence="4" id="KW-0479">Metal-binding</keyword>
<evidence type="ECO:0000256" key="1">
    <source>
        <dbReference type="ARBA" id="ARBA00001947"/>
    </source>
</evidence>
<dbReference type="EC" id="4.2.99.18" evidence="3"/>
<dbReference type="FunFam" id="1.10.8.50:FF:000003">
    <property type="entry name" value="Formamidopyrimidine-DNA glycosylase"/>
    <property type="match status" value="1"/>
</dbReference>
<accession>A0A1I0ZMG8</accession>
<dbReference type="RefSeq" id="WP_091673423.1">
    <property type="nucleotide sequence ID" value="NZ_FOKG01000007.1"/>
</dbReference>
<dbReference type="SUPFAM" id="SSF46946">
    <property type="entry name" value="S13-like H2TH domain"/>
    <property type="match status" value="1"/>
</dbReference>
<keyword evidence="22" id="KW-0540">Nuclease</keyword>
<dbReference type="EMBL" id="FOKG01000007">
    <property type="protein sequence ID" value="SFB26562.1"/>
    <property type="molecule type" value="Genomic_DNA"/>
</dbReference>
<evidence type="ECO:0000256" key="16">
    <source>
        <dbReference type="ARBA" id="ARBA00076224"/>
    </source>
</evidence>
<dbReference type="Gene3D" id="3.20.190.10">
    <property type="entry name" value="MutM-like, N-terminal"/>
    <property type="match status" value="1"/>
</dbReference>
<evidence type="ECO:0000256" key="14">
    <source>
        <dbReference type="ARBA" id="ARBA00044632"/>
    </source>
</evidence>
<dbReference type="Pfam" id="PF01149">
    <property type="entry name" value="Fapy_DNA_glyco"/>
    <property type="match status" value="1"/>
</dbReference>
<keyword evidence="9" id="KW-0238">DNA-binding</keyword>
<proteinExistence type="inferred from homology"/>
<dbReference type="Pfam" id="PF06831">
    <property type="entry name" value="H2TH"/>
    <property type="match status" value="1"/>
</dbReference>
<comment type="cofactor">
    <cofactor evidence="1">
        <name>Zn(2+)</name>
        <dbReference type="ChEBI" id="CHEBI:29105"/>
    </cofactor>
</comment>
<keyword evidence="13" id="KW-0326">Glycosidase</keyword>
<dbReference type="GO" id="GO:0000703">
    <property type="term" value="F:oxidized pyrimidine nucleobase lesion DNA N-glycosylase activity"/>
    <property type="evidence" value="ECO:0007669"/>
    <property type="project" value="TreeGrafter"/>
</dbReference>
<dbReference type="CDD" id="cd08970">
    <property type="entry name" value="AcNei1_N"/>
    <property type="match status" value="1"/>
</dbReference>
<evidence type="ECO:0000256" key="7">
    <source>
        <dbReference type="ARBA" id="ARBA00022801"/>
    </source>
</evidence>
<dbReference type="GO" id="GO:0008534">
    <property type="term" value="F:oxidized purine nucleobase lesion DNA N-glycosylase activity"/>
    <property type="evidence" value="ECO:0007669"/>
    <property type="project" value="UniProtKB-ARBA"/>
</dbReference>
<dbReference type="InterPro" id="IPR035937">
    <property type="entry name" value="FPG_N"/>
</dbReference>
<evidence type="ECO:0000256" key="12">
    <source>
        <dbReference type="ARBA" id="ARBA00023268"/>
    </source>
</evidence>
<dbReference type="PROSITE" id="PS51066">
    <property type="entry name" value="ZF_FPG_2"/>
    <property type="match status" value="1"/>
</dbReference>
<evidence type="ECO:0000256" key="17">
    <source>
        <dbReference type="ARBA" id="ARBA00076830"/>
    </source>
</evidence>
<evidence type="ECO:0000259" key="20">
    <source>
        <dbReference type="PROSITE" id="PS51066"/>
    </source>
</evidence>
<evidence type="ECO:0000313" key="23">
    <source>
        <dbReference type="Proteomes" id="UP000243799"/>
    </source>
</evidence>
<evidence type="ECO:0000256" key="11">
    <source>
        <dbReference type="ARBA" id="ARBA00023239"/>
    </source>
</evidence>
<dbReference type="PROSITE" id="PS51068">
    <property type="entry name" value="FPG_CAT"/>
    <property type="match status" value="1"/>
</dbReference>
<keyword evidence="10" id="KW-0234">DNA repair</keyword>
<evidence type="ECO:0000256" key="15">
    <source>
        <dbReference type="ARBA" id="ARBA00072653"/>
    </source>
</evidence>
<comment type="catalytic activity">
    <reaction evidence="14">
        <text>2'-deoxyribonucleotide-(2'-deoxyribose 5'-phosphate)-2'-deoxyribonucleotide-DNA = a 3'-end 2'-deoxyribonucleotide-(2,3-dehydro-2,3-deoxyribose 5'-phosphate)-DNA + a 5'-end 5'-phospho-2'-deoxyribonucleoside-DNA + H(+)</text>
        <dbReference type="Rhea" id="RHEA:66592"/>
        <dbReference type="Rhea" id="RHEA-COMP:13180"/>
        <dbReference type="Rhea" id="RHEA-COMP:16897"/>
        <dbReference type="Rhea" id="RHEA-COMP:17067"/>
        <dbReference type="ChEBI" id="CHEBI:15378"/>
        <dbReference type="ChEBI" id="CHEBI:136412"/>
        <dbReference type="ChEBI" id="CHEBI:157695"/>
        <dbReference type="ChEBI" id="CHEBI:167181"/>
        <dbReference type="EC" id="4.2.99.18"/>
    </reaction>
</comment>
<dbReference type="PANTHER" id="PTHR42697:SF3">
    <property type="entry name" value="ENDONUCLEASE 8 1"/>
    <property type="match status" value="1"/>
</dbReference>
<dbReference type="InterPro" id="IPR010979">
    <property type="entry name" value="Ribosomal_uS13-like_H2TH"/>
</dbReference>
<evidence type="ECO:0000256" key="4">
    <source>
        <dbReference type="ARBA" id="ARBA00022723"/>
    </source>
</evidence>
<feature type="domain" description="Formamidopyrimidine-DNA glycosylase catalytic" evidence="21">
    <location>
        <begin position="1"/>
        <end position="94"/>
    </location>
</feature>
<dbReference type="Pfam" id="PF06827">
    <property type="entry name" value="zf-FPG_IleRS"/>
    <property type="match status" value="1"/>
</dbReference>
<dbReference type="InterPro" id="IPR015886">
    <property type="entry name" value="H2TH_FPG"/>
</dbReference>
<dbReference type="SUPFAM" id="SSF81624">
    <property type="entry name" value="N-terminal domain of MutM-like DNA repair proteins"/>
    <property type="match status" value="1"/>
</dbReference>
<dbReference type="FunFam" id="3.20.190.10:FF:000007">
    <property type="entry name" value="DNA glycosylase"/>
    <property type="match status" value="1"/>
</dbReference>
<dbReference type="GO" id="GO:0006979">
    <property type="term" value="P:response to oxidative stress"/>
    <property type="evidence" value="ECO:0007669"/>
    <property type="project" value="UniProtKB-ARBA"/>
</dbReference>
<evidence type="ECO:0000256" key="13">
    <source>
        <dbReference type="ARBA" id="ARBA00023295"/>
    </source>
</evidence>
<feature type="domain" description="FPG-type" evidence="20">
    <location>
        <begin position="234"/>
        <end position="268"/>
    </location>
</feature>
<keyword evidence="22" id="KW-0255">Endonuclease</keyword>
<comment type="similarity">
    <text evidence="2">Belongs to the FPG family.</text>
</comment>
<keyword evidence="23" id="KW-1185">Reference proteome</keyword>
<keyword evidence="5" id="KW-0227">DNA damage</keyword>
<evidence type="ECO:0000259" key="21">
    <source>
        <dbReference type="PROSITE" id="PS51068"/>
    </source>
</evidence>
<keyword evidence="12" id="KW-0511">Multifunctional enzyme</keyword>
<evidence type="ECO:0000256" key="9">
    <source>
        <dbReference type="ARBA" id="ARBA00023125"/>
    </source>
</evidence>
<dbReference type="SMART" id="SM00898">
    <property type="entry name" value="Fapy_DNA_glyco"/>
    <property type="match status" value="1"/>
</dbReference>
<dbReference type="InterPro" id="IPR012319">
    <property type="entry name" value="FPG_cat"/>
</dbReference>
<keyword evidence="6 19" id="KW-0863">Zinc-finger</keyword>
<dbReference type="Proteomes" id="UP000243799">
    <property type="component" value="Unassembled WGS sequence"/>
</dbReference>
<protein>
    <recommendedName>
        <fullName evidence="15">Endonuclease 8 1</fullName>
        <ecNumber evidence="3">4.2.99.18</ecNumber>
    </recommendedName>
    <alternativeName>
        <fullName evidence="17">DNA glycosylase/AP lyase Nei 1</fullName>
    </alternativeName>
    <alternativeName>
        <fullName evidence="16">DNA-(apurinic or apyrimidinic site) lyase Nei 1</fullName>
    </alternativeName>
    <alternativeName>
        <fullName evidence="18">Endonuclease VIII 1</fullName>
    </alternativeName>
</protein>
<reference evidence="23" key="1">
    <citation type="submission" date="2016-10" db="EMBL/GenBank/DDBJ databases">
        <authorList>
            <person name="Varghese N."/>
            <person name="Submissions S."/>
        </authorList>
    </citation>
    <scope>NUCLEOTIDE SEQUENCE [LARGE SCALE GENOMIC DNA]</scope>
    <source>
        <strain evidence="23">CGMCC 4.3568</strain>
    </source>
</reference>
<dbReference type="InterPro" id="IPR000214">
    <property type="entry name" value="Znf_DNA_glyclase/AP_lyase"/>
</dbReference>
<evidence type="ECO:0000256" key="18">
    <source>
        <dbReference type="ARBA" id="ARBA00081466"/>
    </source>
</evidence>
<evidence type="ECO:0000256" key="10">
    <source>
        <dbReference type="ARBA" id="ARBA00023204"/>
    </source>
</evidence>
<dbReference type="GO" id="GO:0003684">
    <property type="term" value="F:damaged DNA binding"/>
    <property type="evidence" value="ECO:0007669"/>
    <property type="project" value="InterPro"/>
</dbReference>
<evidence type="ECO:0000256" key="8">
    <source>
        <dbReference type="ARBA" id="ARBA00022833"/>
    </source>
</evidence>
<gene>
    <name evidence="22" type="ORF">SAMN05216266_107104</name>
</gene>
<dbReference type="GO" id="GO:0006284">
    <property type="term" value="P:base-excision repair"/>
    <property type="evidence" value="ECO:0007669"/>
    <property type="project" value="InterPro"/>
</dbReference>
<dbReference type="InterPro" id="IPR015887">
    <property type="entry name" value="DNA_glyclase_Znf_dom_DNA_BS"/>
</dbReference>
<evidence type="ECO:0000313" key="22">
    <source>
        <dbReference type="EMBL" id="SFB26562.1"/>
    </source>
</evidence>
<dbReference type="GO" id="GO:0008270">
    <property type="term" value="F:zinc ion binding"/>
    <property type="evidence" value="ECO:0007669"/>
    <property type="project" value="UniProtKB-KW"/>
</dbReference>
<dbReference type="InterPro" id="IPR010663">
    <property type="entry name" value="Znf_FPG/IleRS"/>
</dbReference>
<evidence type="ECO:0000256" key="19">
    <source>
        <dbReference type="PROSITE-ProRule" id="PRU00391"/>
    </source>
</evidence>
<dbReference type="PROSITE" id="PS01242">
    <property type="entry name" value="ZF_FPG_1"/>
    <property type="match status" value="1"/>
</dbReference>
<evidence type="ECO:0000256" key="5">
    <source>
        <dbReference type="ARBA" id="ARBA00022763"/>
    </source>
</evidence>
<dbReference type="GO" id="GO:0003690">
    <property type="term" value="F:double-stranded DNA binding"/>
    <property type="evidence" value="ECO:0007669"/>
    <property type="project" value="UniProtKB-ARBA"/>
</dbReference>
<dbReference type="SMART" id="SM01232">
    <property type="entry name" value="H2TH"/>
    <property type="match status" value="1"/>
</dbReference>
<name>A0A1I0ZMG8_9PSEU</name>
<keyword evidence="8" id="KW-0862">Zinc</keyword>
<sequence length="269" mass="29813">MPEGHTLHRLARLHRRRYAGTEVAVASPQGRFAAEAAVLDGQVLRDAEAYGKHLFHDYGEHGTVHVHLGLYGAFTEAPLPATPPVGQVRMRLVGRAHWTDLRGPTRCELLDEEQIDAIKARLGPDPLRRDARPDRAWERISRSRSSLAALLMDQSVLAGVGNVYRAEVLFRHGVAPMLPGRSLDRALWTEIWADLVGLMRAGVRTGRIDTVADEHLPEATGRAPRQDRHGGEVYVYRRTGQPCLVCGTPVEHAVLAARNLYWCPTCQPG</sequence>
<dbReference type="Gene3D" id="1.10.8.50">
    <property type="match status" value="1"/>
</dbReference>
<keyword evidence="7" id="KW-0378">Hydrolase</keyword>
<evidence type="ECO:0000256" key="3">
    <source>
        <dbReference type="ARBA" id="ARBA00012720"/>
    </source>
</evidence>